<dbReference type="InterPro" id="IPR017938">
    <property type="entry name" value="Riboflavin_synthase-like_b-brl"/>
</dbReference>
<dbReference type="Pfam" id="PF00111">
    <property type="entry name" value="Fer2"/>
    <property type="match status" value="1"/>
</dbReference>
<dbReference type="EMBL" id="SCFR01000009">
    <property type="protein sequence ID" value="TFF66566.1"/>
    <property type="molecule type" value="Genomic_DNA"/>
</dbReference>
<feature type="domain" description="2Fe-2S ferredoxin-type" evidence="5">
    <location>
        <begin position="33"/>
        <end position="125"/>
    </location>
</feature>
<name>A0A4R9C3Z8_9FIRM</name>
<dbReference type="Gene3D" id="3.40.50.80">
    <property type="entry name" value="Nucleotide-binding domain of ferredoxin-NADP reductase (FNR) module"/>
    <property type="match status" value="1"/>
</dbReference>
<dbReference type="CDD" id="cd00207">
    <property type="entry name" value="fer2"/>
    <property type="match status" value="1"/>
</dbReference>
<dbReference type="PANTHER" id="PTHR43644">
    <property type="entry name" value="NA(+)-TRANSLOCATING NADH-QUINONE REDUCTASE SUBUNIT"/>
    <property type="match status" value="1"/>
</dbReference>
<feature type="domain" description="FAD-binding FR-type" evidence="6">
    <location>
        <begin position="128"/>
        <end position="240"/>
    </location>
</feature>
<keyword evidence="2" id="KW-0285">Flavoprotein</keyword>
<dbReference type="PRINTS" id="PR00406">
    <property type="entry name" value="CYTB5RDTASE"/>
</dbReference>
<dbReference type="Pfam" id="PF00970">
    <property type="entry name" value="FAD_binding_6"/>
    <property type="match status" value="1"/>
</dbReference>
<dbReference type="InterPro" id="IPR017927">
    <property type="entry name" value="FAD-bd_FR_type"/>
</dbReference>
<organism evidence="7 8">
    <name type="scientific">Helcococcus ovis</name>
    <dbReference type="NCBI Taxonomy" id="72026"/>
    <lineage>
        <taxon>Bacteria</taxon>
        <taxon>Bacillati</taxon>
        <taxon>Bacillota</taxon>
        <taxon>Tissierellia</taxon>
        <taxon>Tissierellales</taxon>
        <taxon>Peptoniphilaceae</taxon>
        <taxon>Helcococcus</taxon>
    </lineage>
</organism>
<dbReference type="InterPro" id="IPR039261">
    <property type="entry name" value="FNR_nucleotide-bd"/>
</dbReference>
<sequence>MIQVLTTTFIVAIISSIFAIILTIAHKVLNNYGFVELKINSEKNLKVEGGQSLLNALKNEKIFLPSACGGKGTCGYCKCKVNNGAGPVLATEKPLLTKAELESDVRLSCQLKVKSDIDIEIPEELFNVQEFEAILIEKIPMTDKIVKIRMELMGKKTINFKPGQFLQLQSKPYPKGDDYNAQDEAWDRAYSIASSTKDDKHVELLIGQVLDGRVSTYVHKVLNVGDKITLFGPFGYFYYNDDDNDEIVMVAAGTGFAPIRSILYHMLDNDIKKTVRFYFGAKTKSDLFLLEEMKMFEEKLHDFKFMPTLSRPEESDNWDGDIGRVNNSIDKYIEEDKTYTAYICGSPAMISGIVKSLIAKGVNTDYIHFDEF</sequence>
<dbReference type="GO" id="GO:0051536">
    <property type="term" value="F:iron-sulfur cluster binding"/>
    <property type="evidence" value="ECO:0007669"/>
    <property type="project" value="InterPro"/>
</dbReference>
<dbReference type="InterPro" id="IPR001709">
    <property type="entry name" value="Flavoprot_Pyr_Nucl_cyt_Rdtase"/>
</dbReference>
<dbReference type="PROSITE" id="PS51384">
    <property type="entry name" value="FAD_FR"/>
    <property type="match status" value="1"/>
</dbReference>
<dbReference type="InterPro" id="IPR012675">
    <property type="entry name" value="Beta-grasp_dom_sf"/>
</dbReference>
<comment type="caution">
    <text evidence="7">The sequence shown here is derived from an EMBL/GenBank/DDBJ whole genome shotgun (WGS) entry which is preliminary data.</text>
</comment>
<dbReference type="InterPro" id="IPR001041">
    <property type="entry name" value="2Fe-2S_ferredoxin-type"/>
</dbReference>
<dbReference type="GO" id="GO:0016491">
    <property type="term" value="F:oxidoreductase activity"/>
    <property type="evidence" value="ECO:0007669"/>
    <property type="project" value="InterPro"/>
</dbReference>
<evidence type="ECO:0000259" key="6">
    <source>
        <dbReference type="PROSITE" id="PS51384"/>
    </source>
</evidence>
<evidence type="ECO:0000256" key="3">
    <source>
        <dbReference type="ARBA" id="ARBA00022827"/>
    </source>
</evidence>
<dbReference type="PRINTS" id="PR00371">
    <property type="entry name" value="FPNCR"/>
</dbReference>
<dbReference type="SUPFAM" id="SSF54292">
    <property type="entry name" value="2Fe-2S ferredoxin-like"/>
    <property type="match status" value="1"/>
</dbReference>
<dbReference type="RefSeq" id="WP_134744469.1">
    <property type="nucleotide sequence ID" value="NZ_JBFNFY010000002.1"/>
</dbReference>
<protein>
    <submittedName>
        <fullName evidence="7">2Fe-2S iron-sulfur cluster binding domain-containing protein</fullName>
    </submittedName>
</protein>
<keyword evidence="8" id="KW-1185">Reference proteome</keyword>
<dbReference type="Gene3D" id="3.10.20.30">
    <property type="match status" value="1"/>
</dbReference>
<reference evidence="7 8" key="1">
    <citation type="submission" date="2019-01" db="EMBL/GenBank/DDBJ databases">
        <title>Draft Genome Sequences of Helcococcus ovis Strains Isolated from the Uterus and Vagina of Dairy Cows with Metritis.</title>
        <authorList>
            <person name="Cunha F."/>
            <person name="Jeon S.J."/>
            <person name="Kutzer P."/>
            <person name="Galvao K.N."/>
        </authorList>
    </citation>
    <scope>NUCLEOTIDE SEQUENCE [LARGE SCALE GENOMIC DNA]</scope>
    <source>
        <strain evidence="7 8">KG-37</strain>
    </source>
</reference>
<dbReference type="SUPFAM" id="SSF52343">
    <property type="entry name" value="Ferredoxin reductase-like, C-terminal NADP-linked domain"/>
    <property type="match status" value="1"/>
</dbReference>
<keyword evidence="3" id="KW-0274">FAD</keyword>
<evidence type="ECO:0000259" key="5">
    <source>
        <dbReference type="PROSITE" id="PS51085"/>
    </source>
</evidence>
<dbReference type="AlphaFoldDB" id="A0A4R9C3Z8"/>
<evidence type="ECO:0000313" key="7">
    <source>
        <dbReference type="EMBL" id="TFF66566.1"/>
    </source>
</evidence>
<dbReference type="Gene3D" id="2.40.30.10">
    <property type="entry name" value="Translation factors"/>
    <property type="match status" value="1"/>
</dbReference>
<evidence type="ECO:0000313" key="8">
    <source>
        <dbReference type="Proteomes" id="UP000297454"/>
    </source>
</evidence>
<dbReference type="Pfam" id="PF00175">
    <property type="entry name" value="NAD_binding_1"/>
    <property type="match status" value="1"/>
</dbReference>
<evidence type="ECO:0000256" key="4">
    <source>
        <dbReference type="ARBA" id="ARBA00023004"/>
    </source>
</evidence>
<keyword evidence="1" id="KW-0813">Transport</keyword>
<dbReference type="PROSITE" id="PS51085">
    <property type="entry name" value="2FE2S_FER_2"/>
    <property type="match status" value="1"/>
</dbReference>
<evidence type="ECO:0000256" key="1">
    <source>
        <dbReference type="ARBA" id="ARBA00022448"/>
    </source>
</evidence>
<dbReference type="InterPro" id="IPR001433">
    <property type="entry name" value="OxRdtase_FAD/NAD-bd"/>
</dbReference>
<keyword evidence="4" id="KW-0408">Iron</keyword>
<evidence type="ECO:0000256" key="2">
    <source>
        <dbReference type="ARBA" id="ARBA00022630"/>
    </source>
</evidence>
<dbReference type="InterPro" id="IPR008333">
    <property type="entry name" value="Cbr1-like_FAD-bd_dom"/>
</dbReference>
<dbReference type="SUPFAM" id="SSF63380">
    <property type="entry name" value="Riboflavin synthase domain-like"/>
    <property type="match status" value="1"/>
</dbReference>
<dbReference type="InterPro" id="IPR036010">
    <property type="entry name" value="2Fe-2S_ferredoxin-like_sf"/>
</dbReference>
<proteinExistence type="predicted"/>
<accession>A0A4R9C3Z8</accession>
<gene>
    <name evidence="7" type="ORF">EQF91_03700</name>
</gene>
<dbReference type="PANTHER" id="PTHR43644:SF1">
    <property type="entry name" value="NAD(P)H-FLAVIN REDUCTASE"/>
    <property type="match status" value="1"/>
</dbReference>
<dbReference type="Proteomes" id="UP000297454">
    <property type="component" value="Unassembled WGS sequence"/>
</dbReference>